<feature type="compositionally biased region" description="Basic residues" evidence="1">
    <location>
        <begin position="147"/>
        <end position="157"/>
    </location>
</feature>
<feature type="region of interest" description="Disordered" evidence="1">
    <location>
        <begin position="1"/>
        <end position="310"/>
    </location>
</feature>
<gene>
    <name evidence="2" type="ORF">SARC_14903</name>
</gene>
<dbReference type="AlphaFoldDB" id="A0A0L0F726"/>
<dbReference type="Proteomes" id="UP000054560">
    <property type="component" value="Unassembled WGS sequence"/>
</dbReference>
<dbReference type="GeneID" id="25915407"/>
<dbReference type="RefSeq" id="XP_014146439.1">
    <property type="nucleotide sequence ID" value="XM_014290964.1"/>
</dbReference>
<evidence type="ECO:0000256" key="1">
    <source>
        <dbReference type="SAM" id="MobiDB-lite"/>
    </source>
</evidence>
<name>A0A0L0F726_9EUKA</name>
<keyword evidence="3" id="KW-1185">Reference proteome</keyword>
<feature type="non-terminal residue" evidence="2">
    <location>
        <position position="353"/>
    </location>
</feature>
<organism evidence="2 3">
    <name type="scientific">Sphaeroforma arctica JP610</name>
    <dbReference type="NCBI Taxonomy" id="667725"/>
    <lineage>
        <taxon>Eukaryota</taxon>
        <taxon>Ichthyosporea</taxon>
        <taxon>Ichthyophonida</taxon>
        <taxon>Sphaeroforma</taxon>
    </lineage>
</organism>
<accession>A0A0L0F726</accession>
<evidence type="ECO:0000313" key="3">
    <source>
        <dbReference type="Proteomes" id="UP000054560"/>
    </source>
</evidence>
<protein>
    <submittedName>
        <fullName evidence="2">Uncharacterized protein</fullName>
    </submittedName>
</protein>
<feature type="compositionally biased region" description="Low complexity" evidence="1">
    <location>
        <begin position="158"/>
        <end position="170"/>
    </location>
</feature>
<dbReference type="EMBL" id="KQ246878">
    <property type="protein sequence ID" value="KNC72537.1"/>
    <property type="molecule type" value="Genomic_DNA"/>
</dbReference>
<feature type="compositionally biased region" description="Polar residues" evidence="1">
    <location>
        <begin position="114"/>
        <end position="129"/>
    </location>
</feature>
<feature type="compositionally biased region" description="Basic residues" evidence="1">
    <location>
        <begin position="240"/>
        <end position="276"/>
    </location>
</feature>
<reference evidence="2 3" key="1">
    <citation type="submission" date="2011-02" db="EMBL/GenBank/DDBJ databases">
        <title>The Genome Sequence of Sphaeroforma arctica JP610.</title>
        <authorList>
            <consortium name="The Broad Institute Genome Sequencing Platform"/>
            <person name="Russ C."/>
            <person name="Cuomo C."/>
            <person name="Young S.K."/>
            <person name="Zeng Q."/>
            <person name="Gargeya S."/>
            <person name="Alvarado L."/>
            <person name="Berlin A."/>
            <person name="Chapman S.B."/>
            <person name="Chen Z."/>
            <person name="Freedman E."/>
            <person name="Gellesch M."/>
            <person name="Goldberg J."/>
            <person name="Griggs A."/>
            <person name="Gujja S."/>
            <person name="Heilman E."/>
            <person name="Heiman D."/>
            <person name="Howarth C."/>
            <person name="Mehta T."/>
            <person name="Neiman D."/>
            <person name="Pearson M."/>
            <person name="Roberts A."/>
            <person name="Saif S."/>
            <person name="Shea T."/>
            <person name="Shenoy N."/>
            <person name="Sisk P."/>
            <person name="Stolte C."/>
            <person name="Sykes S."/>
            <person name="White J."/>
            <person name="Yandava C."/>
            <person name="Burger G."/>
            <person name="Gray M.W."/>
            <person name="Holland P.W.H."/>
            <person name="King N."/>
            <person name="Lang F.B.F."/>
            <person name="Roger A.J."/>
            <person name="Ruiz-Trillo I."/>
            <person name="Haas B."/>
            <person name="Nusbaum C."/>
            <person name="Birren B."/>
        </authorList>
    </citation>
    <scope>NUCLEOTIDE SEQUENCE [LARGE SCALE GENOMIC DNA]</scope>
    <source>
        <strain evidence="2 3">JP610</strain>
    </source>
</reference>
<feature type="compositionally biased region" description="Polar residues" evidence="1">
    <location>
        <begin position="50"/>
        <end position="74"/>
    </location>
</feature>
<feature type="compositionally biased region" description="Low complexity" evidence="1">
    <location>
        <begin position="19"/>
        <end position="32"/>
    </location>
</feature>
<evidence type="ECO:0000313" key="2">
    <source>
        <dbReference type="EMBL" id="KNC72537.1"/>
    </source>
</evidence>
<proteinExistence type="predicted"/>
<sequence length="353" mass="37565">MAHPGTTKKEPTAAGHSIPGLSVPPSVKVSPGGKPGGPRVIGFGSPMKRISTSATPSVSPKASSQPHTSAYTPSPSRPATDPRPHTTTISATRTVKDEPGITRLGRSGEDDTDTQIQTHSTQPQKNAQPRDSLLDLFSDSDSDAGKGKGKGKTKAKASQKPAAKAPQPSTGGNGFTSSMHTSDRQAHVARPASVRGTGRKKPAPPVLPVLPSSSEEDQDVDNLFSSIYTMGGASPVHAPSRSKAKMSTRAPAKRTAKSPTKKRASRAPASKRKRRRTDSSGSEEFEGYNTDDMIDDGSDESVDSVDSETQRVYSSITNKIRQEQQDRIEADKTYRLRLLAAKLVKKNKPRALQ</sequence>
<feature type="compositionally biased region" description="Acidic residues" evidence="1">
    <location>
        <begin position="292"/>
        <end position="306"/>
    </location>
</feature>